<organism evidence="4 5">
    <name type="scientific">Embleya hyalina</name>
    <dbReference type="NCBI Taxonomy" id="516124"/>
    <lineage>
        <taxon>Bacteria</taxon>
        <taxon>Bacillati</taxon>
        <taxon>Actinomycetota</taxon>
        <taxon>Actinomycetes</taxon>
        <taxon>Kitasatosporales</taxon>
        <taxon>Streptomycetaceae</taxon>
        <taxon>Embleya</taxon>
    </lineage>
</organism>
<keyword evidence="4" id="KW-0132">Cell division</keyword>
<dbReference type="GO" id="GO:0051301">
    <property type="term" value="P:cell division"/>
    <property type="evidence" value="ECO:0007669"/>
    <property type="project" value="UniProtKB-KW"/>
</dbReference>
<evidence type="ECO:0000256" key="2">
    <source>
        <dbReference type="SAM" id="SignalP"/>
    </source>
</evidence>
<keyword evidence="4" id="KW-0131">Cell cycle</keyword>
<evidence type="ECO:0000313" key="4">
    <source>
        <dbReference type="EMBL" id="GCD99161.1"/>
    </source>
</evidence>
<keyword evidence="2" id="KW-0732">Signal</keyword>
<dbReference type="EMBL" id="BIFH01000031">
    <property type="protein sequence ID" value="GCD99161.1"/>
    <property type="molecule type" value="Genomic_DNA"/>
</dbReference>
<dbReference type="PROSITE" id="PS51257">
    <property type="entry name" value="PROKAR_LIPOPROTEIN"/>
    <property type="match status" value="1"/>
</dbReference>
<feature type="region of interest" description="Disordered" evidence="1">
    <location>
        <begin position="29"/>
        <end position="77"/>
    </location>
</feature>
<protein>
    <submittedName>
        <fullName evidence="4">Cell division protein FtsX</fullName>
    </submittedName>
</protein>
<dbReference type="RefSeq" id="WP_126640992.1">
    <property type="nucleotide sequence ID" value="NZ_BIFH01000031.1"/>
</dbReference>
<feature type="domain" description="FtsX extracellular" evidence="3">
    <location>
        <begin position="89"/>
        <end position="190"/>
    </location>
</feature>
<dbReference type="AlphaFoldDB" id="A0A401YX61"/>
<feature type="signal peptide" evidence="2">
    <location>
        <begin position="1"/>
        <end position="28"/>
    </location>
</feature>
<dbReference type="InterPro" id="IPR040690">
    <property type="entry name" value="FtsX_ECD"/>
</dbReference>
<dbReference type="Gene3D" id="3.30.70.3040">
    <property type="match status" value="1"/>
</dbReference>
<evidence type="ECO:0000259" key="3">
    <source>
        <dbReference type="Pfam" id="PF18075"/>
    </source>
</evidence>
<feature type="chain" id="PRO_5019124776" evidence="2">
    <location>
        <begin position="29"/>
        <end position="399"/>
    </location>
</feature>
<comment type="caution">
    <text evidence="4">The sequence shown here is derived from an EMBL/GenBank/DDBJ whole genome shotgun (WGS) entry which is preliminary data.</text>
</comment>
<evidence type="ECO:0000313" key="5">
    <source>
        <dbReference type="Proteomes" id="UP000286931"/>
    </source>
</evidence>
<reference evidence="4 5" key="1">
    <citation type="submission" date="2018-12" db="EMBL/GenBank/DDBJ databases">
        <title>Draft genome sequence of Embleya hyalina NBRC 13850T.</title>
        <authorList>
            <person name="Komaki H."/>
            <person name="Hosoyama A."/>
            <person name="Kimura A."/>
            <person name="Ichikawa N."/>
            <person name="Tamura T."/>
        </authorList>
    </citation>
    <scope>NUCLEOTIDE SEQUENCE [LARGE SCALE GENOMIC DNA]</scope>
    <source>
        <strain evidence="4 5">NBRC 13850</strain>
    </source>
</reference>
<proteinExistence type="predicted"/>
<evidence type="ECO:0000256" key="1">
    <source>
        <dbReference type="SAM" id="MobiDB-lite"/>
    </source>
</evidence>
<sequence>MGKRDTSRTGGIAVRCAAVILAITTAGACSDGDGDGDKAHPQQPKAAPSAAAGAPGSAGPGSDDANEEAPAWSTDNLPPGVDFWAGKVDLAVFLCQASDPKTGGCSNGAVTNAQREEILAALKAMPQVKHVYFEDRRQAWELFRAQNAANPLLLDAVTAEQLPESFRVKLKDPGTITAVASAFEGRPGVASTMKHTASGPPATAPVTATAALTPEQAGRAVLTVDDVGTGWTAGALADTGPKPAAAPYSGVSGDAGCDRALAGAPTGPIVVLLGAQRTFENAAGTRLVATVQAYEGNGAALQLAKTRAMLTGCADLPVPWAGATARFRAVASPTVGDETLGMRIVTDQSGTARTVDSILVRIGPNLATVTLPADAGLDPTTSDRLTRRAAEHLLHAGRD</sequence>
<dbReference type="OrthoDB" id="9812531at2"/>
<dbReference type="Pfam" id="PF18075">
    <property type="entry name" value="FtsX_ECD"/>
    <property type="match status" value="1"/>
</dbReference>
<gene>
    <name evidence="4" type="ORF">EHYA_06874</name>
</gene>
<dbReference type="Proteomes" id="UP000286931">
    <property type="component" value="Unassembled WGS sequence"/>
</dbReference>
<name>A0A401YX61_9ACTN</name>
<keyword evidence="5" id="KW-1185">Reference proteome</keyword>
<feature type="compositionally biased region" description="Low complexity" evidence="1">
    <location>
        <begin position="46"/>
        <end position="63"/>
    </location>
</feature>
<accession>A0A401YX61</accession>